<organism evidence="1 2">
    <name type="scientific">Knoellia flava TL1</name>
    <dbReference type="NCBI Taxonomy" id="1385518"/>
    <lineage>
        <taxon>Bacteria</taxon>
        <taxon>Bacillati</taxon>
        <taxon>Actinomycetota</taxon>
        <taxon>Actinomycetes</taxon>
        <taxon>Micrococcales</taxon>
        <taxon>Intrasporangiaceae</taxon>
        <taxon>Knoellia</taxon>
    </lineage>
</organism>
<dbReference type="Proteomes" id="UP000029990">
    <property type="component" value="Unassembled WGS sequence"/>
</dbReference>
<comment type="caution">
    <text evidence="1">The sequence shown here is derived from an EMBL/GenBank/DDBJ whole genome shotgun (WGS) entry which is preliminary data.</text>
</comment>
<dbReference type="EMBL" id="AVPI01000008">
    <property type="protein sequence ID" value="KGN35120.1"/>
    <property type="molecule type" value="Genomic_DNA"/>
</dbReference>
<keyword evidence="2" id="KW-1185">Reference proteome</keyword>
<evidence type="ECO:0008006" key="3">
    <source>
        <dbReference type="Google" id="ProtNLM"/>
    </source>
</evidence>
<sequence>MPCADRRSALTTPVRRVRGMSETPATFTDPATIDALSHTVRESGGALGPQTALWRAMFGLERWFFVARGSMPDVGPLVGTVDEVPCLLAFTTGARAREFALANGFSEEQANQVLAVPSDNILALCDQLAEHGVKRVVVDQGVLGFFAPLEQLRPIHDFIDQHPPQG</sequence>
<protein>
    <recommendedName>
        <fullName evidence="3">SseB protein N-terminal domain-containing protein</fullName>
    </recommendedName>
</protein>
<gene>
    <name evidence="1" type="ORF">N798_04225</name>
</gene>
<name>A0ABR4XH33_9MICO</name>
<evidence type="ECO:0000313" key="2">
    <source>
        <dbReference type="Proteomes" id="UP000029990"/>
    </source>
</evidence>
<proteinExistence type="predicted"/>
<reference evidence="1 2" key="1">
    <citation type="submission" date="2013-08" db="EMBL/GenBank/DDBJ databases">
        <title>The genome sequence of Knoellia flava.</title>
        <authorList>
            <person name="Zhu W."/>
            <person name="Wang G."/>
        </authorList>
    </citation>
    <scope>NUCLEOTIDE SEQUENCE [LARGE SCALE GENOMIC DNA]</scope>
    <source>
        <strain evidence="1 2">TL1</strain>
    </source>
</reference>
<evidence type="ECO:0000313" key="1">
    <source>
        <dbReference type="EMBL" id="KGN35120.1"/>
    </source>
</evidence>
<accession>A0ABR4XH33</accession>